<keyword evidence="3" id="KW-1185">Reference proteome</keyword>
<feature type="region of interest" description="Disordered" evidence="1">
    <location>
        <begin position="1115"/>
        <end position="1140"/>
    </location>
</feature>
<protein>
    <recommendedName>
        <fullName evidence="4">CFA54 protein</fullName>
    </recommendedName>
</protein>
<name>A0A091SN22_NESNO</name>
<reference evidence="2 3" key="1">
    <citation type="submission" date="2014-04" db="EMBL/GenBank/DDBJ databases">
        <title>Genome evolution of avian class.</title>
        <authorList>
            <person name="Zhang G."/>
            <person name="Li C."/>
        </authorList>
    </citation>
    <scope>NUCLEOTIDE SEQUENCE [LARGE SCALE GENOMIC DNA]</scope>
    <source>
        <strain evidence="2">BGI_N333</strain>
    </source>
</reference>
<evidence type="ECO:0008006" key="4">
    <source>
        <dbReference type="Google" id="ProtNLM"/>
    </source>
</evidence>
<gene>
    <name evidence="2" type="ORF">N333_03112</name>
</gene>
<dbReference type="PANTHER" id="PTHR33487:SF1">
    <property type="entry name" value="CILIA- AND FLAGELLA-ASSOCIATED PROTEIN 54"/>
    <property type="match status" value="1"/>
</dbReference>
<evidence type="ECO:0000256" key="1">
    <source>
        <dbReference type="SAM" id="MobiDB-lite"/>
    </source>
</evidence>
<evidence type="ECO:0000313" key="2">
    <source>
        <dbReference type="EMBL" id="KFQ44452.1"/>
    </source>
</evidence>
<accession>A0A091SN22</accession>
<dbReference type="GO" id="GO:0060271">
    <property type="term" value="P:cilium assembly"/>
    <property type="evidence" value="ECO:0007669"/>
    <property type="project" value="TreeGrafter"/>
</dbReference>
<feature type="compositionally biased region" description="Basic and acidic residues" evidence="1">
    <location>
        <begin position="674"/>
        <end position="687"/>
    </location>
</feature>
<dbReference type="PANTHER" id="PTHR33487">
    <property type="entry name" value="CILIA- AND FLAGELLA-ASSOCIATED PROTEIN 54"/>
    <property type="match status" value="1"/>
</dbReference>
<feature type="compositionally biased region" description="Polar residues" evidence="1">
    <location>
        <begin position="1115"/>
        <end position="1127"/>
    </location>
</feature>
<dbReference type="EMBL" id="KK929423">
    <property type="protein sequence ID" value="KFQ44452.1"/>
    <property type="molecule type" value="Genomic_DNA"/>
</dbReference>
<dbReference type="AlphaFoldDB" id="A0A091SN22"/>
<sequence length="1214" mass="137649">GTNTPQTQTTNDTETSISYSPRECNQFLTNTILLEHFTKIFLHLKKAVVLAHRGGHWTLLQNACRELWNYTQELQFVANHLHSQMDTFPITRDFFRNTIWLPFYLASDMIIDMITELQASRCLKIVDPEGDFCIPSCLGGIMDENGGSNLHPQSPLDDVNVVDLKWICNLILKTIELLYKTKKWEALVHIAVQFNIFTHERYTEQVSPLLVYAQRQLLERIKQFSGLDSHEPNFIKYLSDNAHKMNCRNYIGQKIQLPVAHSASEQIFPGCFFYPEMKNDYTVSTAKALVSVPLDVNDTLKCFRESLQKAHYHSRALRHSRKLLSLFLAYAQGILEINKQRDLKVQALHELGNLHFYAGNKRAAFKYWCQALDETLNIADALSNWQELCFPKNATDCFAVGRLTDISQKFLSQAGIWGCLHAAVIVAKIAQYIATSKISLRTKYCYFSAILFKTLFRASLPHPTSDCDFAQYETNMLIPGIDLFSDRYRADISTVVASLNFLMFELYCAKQNLIILPLFTLYQYIVSEICKDPVKSIEGRIFKIKVLTDIGFFTEAFHELSLLNCGERIPWKIPAGYRIIEQMMALQKFDSSESLLTVTNLQVLEDIFNRSLSLTMVPLCNQQIMNKLTLAKMHFIICLSATINNIPEKVEKHIYSADINKLQEPSKITASKGDAGKNSDKNSRQQEQKSTMMRLVDCKGELNMAMLKGILLTEAEESLSHLVQNIQDKYDGEVSQCSAEDLEVLLEAKLELATISQQWHQAAFSAALAFSAIQLLQDAEIFRMEGTHFKEEKDERQCLDSYIKDVRLPHCVTAQDHINIHLWLRCHTTLVTALVAQICGVGDMEENYVSERRSVLKEVILEAEAFGDIETQAEMMVQAAILDLQEKRPMADIKLLLENIISLLQENTLISPPASLTLVKSMLLLADILTLQTGEDTEHCFSTMKPLNLLILAHKLTIKAIFVCGEPIEQQIDDSTMTCLVLPTKNIYLPQMNLLAQVKMRIGHTLAEKVACTPARGDPLQWLGALKHLESALKLCRASATKRIDLEAELLFQIGKVECQITEASNNKSSRAVESLMEAIKLSQQHDQKFELIRRSYLEIALLYLHFATNNEDMSQTDKMVPSKSNTSSGELSSPGESPKSERYKVQAWIAVRAATQVSEAVLDSQLLIGMKSVKEHSMKDAVQQKIPEFASMDLLASYRDFLSGIPLYLVIFE</sequence>
<evidence type="ECO:0000313" key="3">
    <source>
        <dbReference type="Proteomes" id="UP000053840"/>
    </source>
</evidence>
<feature type="non-terminal residue" evidence="2">
    <location>
        <position position="1"/>
    </location>
</feature>
<proteinExistence type="predicted"/>
<dbReference type="Proteomes" id="UP000053840">
    <property type="component" value="Unassembled WGS sequence"/>
</dbReference>
<feature type="non-terminal residue" evidence="2">
    <location>
        <position position="1214"/>
    </location>
</feature>
<organism evidence="2 3">
    <name type="scientific">Nestor notabilis</name>
    <name type="common">Kea</name>
    <dbReference type="NCBI Taxonomy" id="176057"/>
    <lineage>
        <taxon>Eukaryota</taxon>
        <taxon>Metazoa</taxon>
        <taxon>Chordata</taxon>
        <taxon>Craniata</taxon>
        <taxon>Vertebrata</taxon>
        <taxon>Euteleostomi</taxon>
        <taxon>Archelosauria</taxon>
        <taxon>Archosauria</taxon>
        <taxon>Dinosauria</taxon>
        <taxon>Saurischia</taxon>
        <taxon>Theropoda</taxon>
        <taxon>Coelurosauria</taxon>
        <taxon>Aves</taxon>
        <taxon>Neognathae</taxon>
        <taxon>Neoaves</taxon>
        <taxon>Telluraves</taxon>
        <taxon>Australaves</taxon>
        <taxon>Psittaciformes</taxon>
        <taxon>Psittacidae</taxon>
        <taxon>Nestor</taxon>
    </lineage>
</organism>
<feature type="region of interest" description="Disordered" evidence="1">
    <location>
        <begin position="668"/>
        <end position="691"/>
    </location>
</feature>
<feature type="compositionally biased region" description="Low complexity" evidence="1">
    <location>
        <begin position="1128"/>
        <end position="1138"/>
    </location>
</feature>